<proteinExistence type="predicted"/>
<protein>
    <submittedName>
        <fullName evidence="1">Twin-arginine translocation pathway signal</fullName>
    </submittedName>
</protein>
<name>A0A7W2YI43_9GAMM</name>
<dbReference type="EMBL" id="JACFXU010000010">
    <property type="protein sequence ID" value="MBA6411635.1"/>
    <property type="molecule type" value="Genomic_DNA"/>
</dbReference>
<keyword evidence="2" id="KW-1185">Reference proteome</keyword>
<comment type="caution">
    <text evidence="1">The sequence shown here is derived from an EMBL/GenBank/DDBJ whole genome shotgun (WGS) entry which is preliminary data.</text>
</comment>
<organism evidence="1 2">
    <name type="scientific">Sediminihaliea albiluteola</name>
    <dbReference type="NCBI Taxonomy" id="2758564"/>
    <lineage>
        <taxon>Bacteria</taxon>
        <taxon>Pseudomonadati</taxon>
        <taxon>Pseudomonadota</taxon>
        <taxon>Gammaproteobacteria</taxon>
        <taxon>Cellvibrionales</taxon>
        <taxon>Halieaceae</taxon>
        <taxon>Sediminihaliea</taxon>
    </lineage>
</organism>
<dbReference type="Proteomes" id="UP000539350">
    <property type="component" value="Unassembled WGS sequence"/>
</dbReference>
<gene>
    <name evidence="1" type="ORF">H2508_00685</name>
</gene>
<dbReference type="AlphaFoldDB" id="A0A7W2YI43"/>
<accession>A0A7W2YI43</accession>
<evidence type="ECO:0000313" key="1">
    <source>
        <dbReference type="EMBL" id="MBA6411635.1"/>
    </source>
</evidence>
<evidence type="ECO:0000313" key="2">
    <source>
        <dbReference type="Proteomes" id="UP000539350"/>
    </source>
</evidence>
<sequence length="184" mass="20153">MAQLLSRRWFGFWLLALLSLLVGSALADDRESIERKSQEALRKLRIHAPEADQLVSKASGVLVFPDMVEMGFGEGGRYGEGVLLVNQEPVAYYAATGGHHDLPKTEGLKAEVVLFMNQDALVSFRNTVNWKVGVSGGVTRVHVDGRGRIESKQAIGPVLGFTFSDRQLTPHLDLAGTVINRIAR</sequence>
<reference evidence="1 2" key="1">
    <citation type="submission" date="2020-07" db="EMBL/GenBank/DDBJ databases">
        <title>Halieaceae bacterium, F7430, whole genome shotgun sequencing project.</title>
        <authorList>
            <person name="Jiang S."/>
            <person name="Liu Z.W."/>
            <person name="Du Z.J."/>
        </authorList>
    </citation>
    <scope>NUCLEOTIDE SEQUENCE [LARGE SCALE GENOMIC DNA]</scope>
    <source>
        <strain evidence="1 2">F7430</strain>
    </source>
</reference>
<dbReference type="RefSeq" id="WP_182168498.1">
    <property type="nucleotide sequence ID" value="NZ_JACFXU010000010.1"/>
</dbReference>